<reference evidence="1 2" key="1">
    <citation type="submission" date="2021-06" db="EMBL/GenBank/DDBJ databases">
        <authorList>
            <person name="Palmer J.M."/>
        </authorList>
    </citation>
    <scope>NUCLEOTIDE SEQUENCE [LARGE SCALE GENOMIC DNA]</scope>
    <source>
        <strain evidence="1 2">AS_MEX2019</strain>
        <tissue evidence="1">Muscle</tissue>
    </source>
</reference>
<dbReference type="EMBL" id="JAHRIP010066030">
    <property type="protein sequence ID" value="MEQ2306102.1"/>
    <property type="molecule type" value="Genomic_DNA"/>
</dbReference>
<protein>
    <submittedName>
        <fullName evidence="1">Uncharacterized protein</fullName>
    </submittedName>
</protein>
<organism evidence="1 2">
    <name type="scientific">Ameca splendens</name>
    <dbReference type="NCBI Taxonomy" id="208324"/>
    <lineage>
        <taxon>Eukaryota</taxon>
        <taxon>Metazoa</taxon>
        <taxon>Chordata</taxon>
        <taxon>Craniata</taxon>
        <taxon>Vertebrata</taxon>
        <taxon>Euteleostomi</taxon>
        <taxon>Actinopterygii</taxon>
        <taxon>Neopterygii</taxon>
        <taxon>Teleostei</taxon>
        <taxon>Neoteleostei</taxon>
        <taxon>Acanthomorphata</taxon>
        <taxon>Ovalentaria</taxon>
        <taxon>Atherinomorphae</taxon>
        <taxon>Cyprinodontiformes</taxon>
        <taxon>Goodeidae</taxon>
        <taxon>Ameca</taxon>
    </lineage>
</organism>
<proteinExistence type="predicted"/>
<dbReference type="Proteomes" id="UP001469553">
    <property type="component" value="Unassembled WGS sequence"/>
</dbReference>
<keyword evidence="2" id="KW-1185">Reference proteome</keyword>
<comment type="caution">
    <text evidence="1">The sequence shown here is derived from an EMBL/GenBank/DDBJ whole genome shotgun (WGS) entry which is preliminary data.</text>
</comment>
<gene>
    <name evidence="1" type="ORF">AMECASPLE_004598</name>
</gene>
<evidence type="ECO:0000313" key="2">
    <source>
        <dbReference type="Proteomes" id="UP001469553"/>
    </source>
</evidence>
<name>A0ABV0ZIQ1_9TELE</name>
<sequence>MPDRCPQRLKHIKAPGVPAFHRLNDSSATCAGSIQTSDTNKIKIILPIISNCARVCLNQIKPVKCEHTLEVQCRTRLLQVKQKAVVFIRYRTLQKYFLFKSCYITATDLTVADEGFTIDGLRVGLNCEVGGKVKWSGVYVLLTNF</sequence>
<accession>A0ABV0ZIQ1</accession>
<evidence type="ECO:0000313" key="1">
    <source>
        <dbReference type="EMBL" id="MEQ2306102.1"/>
    </source>
</evidence>